<reference evidence="2" key="1">
    <citation type="submission" date="2022-09" db="EMBL/GenBank/DDBJ databases">
        <title>Actin cytoskeleton and complex cell architecture in an #Asgard archaeon.</title>
        <authorList>
            <person name="Ponce Toledo R.I."/>
            <person name="Schleper C."/>
            <person name="Rodrigues Oliveira T."/>
            <person name="Wollweber F."/>
            <person name="Xu J."/>
            <person name="Rittmann S."/>
            <person name="Klingl A."/>
            <person name="Pilhofer M."/>
        </authorList>
    </citation>
    <scope>NUCLEOTIDE SEQUENCE</scope>
    <source>
        <strain evidence="2">B-35</strain>
    </source>
</reference>
<dbReference type="PANTHER" id="PTHR43792">
    <property type="entry name" value="GNAT FAMILY, PUTATIVE (AFU_ORTHOLOGUE AFUA_3G00765)-RELATED-RELATED"/>
    <property type="match status" value="1"/>
</dbReference>
<dbReference type="Proteomes" id="UP001208689">
    <property type="component" value="Chromosome"/>
</dbReference>
<name>A0ABY6HNH9_9ARCH</name>
<proteinExistence type="predicted"/>
<protein>
    <recommendedName>
        <fullName evidence="1">N-acetyltransferase domain-containing protein</fullName>
    </recommendedName>
</protein>
<dbReference type="PANTHER" id="PTHR43792:SF1">
    <property type="entry name" value="N-ACETYLTRANSFERASE DOMAIN-CONTAINING PROTEIN"/>
    <property type="match status" value="1"/>
</dbReference>
<organism evidence="2 3">
    <name type="scientific">Candidatus Lokiarchaeum ossiferum</name>
    <dbReference type="NCBI Taxonomy" id="2951803"/>
    <lineage>
        <taxon>Archaea</taxon>
        <taxon>Promethearchaeati</taxon>
        <taxon>Promethearchaeota</taxon>
        <taxon>Promethearchaeia</taxon>
        <taxon>Promethearchaeales</taxon>
        <taxon>Promethearchaeaceae</taxon>
        <taxon>Candidatus Lokiarchaeum</taxon>
    </lineage>
</organism>
<dbReference type="InterPro" id="IPR000182">
    <property type="entry name" value="GNAT_dom"/>
</dbReference>
<dbReference type="InterPro" id="IPR016181">
    <property type="entry name" value="Acyl_CoA_acyltransferase"/>
</dbReference>
<dbReference type="Pfam" id="PF13302">
    <property type="entry name" value="Acetyltransf_3"/>
    <property type="match status" value="1"/>
</dbReference>
<dbReference type="SUPFAM" id="SSF55729">
    <property type="entry name" value="Acyl-CoA N-acyltransferases (Nat)"/>
    <property type="match status" value="1"/>
</dbReference>
<evidence type="ECO:0000313" key="2">
    <source>
        <dbReference type="EMBL" id="UYP43957.1"/>
    </source>
</evidence>
<evidence type="ECO:0000259" key="1">
    <source>
        <dbReference type="PROSITE" id="PS51186"/>
    </source>
</evidence>
<sequence>MIRLQTERLLLRNFTSNDLKDLLEITQQYEASEMGKYDQPYPQTAKELQPLLDYLSMGDEFAAVELKTQGKVIGLMQIQLKKDFVGEVVRGFGYNFNSNYHGQGYATEAGKEILKYVLGELKVDKCTAGTAAVNASSQKLLKKLGFKKIGEKMTHFRENINGLPIEFLYNLYELTREQWITKD</sequence>
<gene>
    <name evidence="2" type="ORF">NEF87_000242</name>
</gene>
<dbReference type="EMBL" id="CP104013">
    <property type="protein sequence ID" value="UYP43957.1"/>
    <property type="molecule type" value="Genomic_DNA"/>
</dbReference>
<dbReference type="PROSITE" id="PS51186">
    <property type="entry name" value="GNAT"/>
    <property type="match status" value="1"/>
</dbReference>
<feature type="domain" description="N-acetyltransferase" evidence="1">
    <location>
        <begin position="9"/>
        <end position="170"/>
    </location>
</feature>
<dbReference type="Gene3D" id="3.40.630.30">
    <property type="match status" value="1"/>
</dbReference>
<evidence type="ECO:0000313" key="3">
    <source>
        <dbReference type="Proteomes" id="UP001208689"/>
    </source>
</evidence>
<accession>A0ABY6HNH9</accession>
<keyword evidence="3" id="KW-1185">Reference proteome</keyword>
<dbReference type="InterPro" id="IPR051531">
    <property type="entry name" value="N-acetyltransferase"/>
</dbReference>